<comment type="caution">
    <text evidence="1">The sequence shown here is derived from an EMBL/GenBank/DDBJ whole genome shotgun (WGS) entry which is preliminary data.</text>
</comment>
<evidence type="ECO:0000313" key="1">
    <source>
        <dbReference type="EMBL" id="MBD3931941.1"/>
    </source>
</evidence>
<proteinExistence type="predicted"/>
<dbReference type="EMBL" id="JACXYU010000004">
    <property type="protein sequence ID" value="MBD3931941.1"/>
    <property type="molecule type" value="Genomic_DNA"/>
</dbReference>
<gene>
    <name evidence="1" type="ORF">IF129_10275</name>
</gene>
<name>A0A927F061_9ACTN</name>
<sequence>MDKHASTPTSTPLTALVASAVQLHELYSAYVHAGFTPAQAMDLIKCLISTHRK</sequence>
<keyword evidence="2" id="KW-1185">Reference proteome</keyword>
<evidence type="ECO:0000313" key="2">
    <source>
        <dbReference type="Proteomes" id="UP000632289"/>
    </source>
</evidence>
<protein>
    <submittedName>
        <fullName evidence="1">Uncharacterized protein</fullName>
    </submittedName>
</protein>
<dbReference type="AlphaFoldDB" id="A0A927F061"/>
<organism evidence="1 2">
    <name type="scientific">Streptomyces chumphonensis</name>
    <dbReference type="NCBI Taxonomy" id="1214925"/>
    <lineage>
        <taxon>Bacteria</taxon>
        <taxon>Bacillati</taxon>
        <taxon>Actinomycetota</taxon>
        <taxon>Actinomycetes</taxon>
        <taxon>Kitasatosporales</taxon>
        <taxon>Streptomycetaceae</taxon>
        <taxon>Streptomyces</taxon>
    </lineage>
</organism>
<dbReference type="RefSeq" id="WP_191209252.1">
    <property type="nucleotide sequence ID" value="NZ_BAABKL010000036.1"/>
</dbReference>
<accession>A0A927F061</accession>
<dbReference type="Proteomes" id="UP000632289">
    <property type="component" value="Unassembled WGS sequence"/>
</dbReference>
<reference evidence="1" key="1">
    <citation type="submission" date="2020-09" db="EMBL/GenBank/DDBJ databases">
        <title>Secondary metabolite and genome analysis of marine Streptomyces chumphonensis KK1-2T.</title>
        <authorList>
            <person name="Phongsopitanun W."/>
            <person name="Kanchanasin P."/>
            <person name="Pittayakhajonwut P."/>
            <person name="Suwanborirux K."/>
            <person name="Tanasupawat S."/>
        </authorList>
    </citation>
    <scope>NUCLEOTIDE SEQUENCE</scope>
    <source>
        <strain evidence="1">KK1-2</strain>
    </source>
</reference>